<reference evidence="1 2" key="1">
    <citation type="submission" date="2020-11" db="EMBL/GenBank/DDBJ databases">
        <title>Taxonomic evaluation of the Bacillus sporothermodurans group of bacteria based on whole genome sequences.</title>
        <authorList>
            <person name="Fiedler G."/>
            <person name="Herbstmann A.-D."/>
            <person name="Doll E."/>
            <person name="Wenning M."/>
            <person name="Brinks E."/>
            <person name="Kabisch J."/>
            <person name="Breitenwieser F."/>
            <person name="Lappann M."/>
            <person name="Boehnlein C."/>
            <person name="Franz C."/>
        </authorList>
    </citation>
    <scope>NUCLEOTIDE SEQUENCE [LARGE SCALE GENOMIC DNA]</scope>
    <source>
        <strain evidence="1 2">JCM 19841</strain>
    </source>
</reference>
<dbReference type="Proteomes" id="UP000595691">
    <property type="component" value="Chromosome"/>
</dbReference>
<organism evidence="1 2">
    <name type="scientific">Heyndrickxia vini</name>
    <dbReference type="NCBI Taxonomy" id="1476025"/>
    <lineage>
        <taxon>Bacteria</taxon>
        <taxon>Bacillati</taxon>
        <taxon>Bacillota</taxon>
        <taxon>Bacilli</taxon>
        <taxon>Bacillales</taxon>
        <taxon>Bacillaceae</taxon>
        <taxon>Heyndrickxia</taxon>
    </lineage>
</organism>
<evidence type="ECO:0000313" key="1">
    <source>
        <dbReference type="EMBL" id="QQZ08735.1"/>
    </source>
</evidence>
<accession>A0ABX7E0I4</accession>
<dbReference type="RefSeq" id="WP_202777543.1">
    <property type="nucleotide sequence ID" value="NZ_CP065425.1"/>
</dbReference>
<protein>
    <submittedName>
        <fullName evidence="1">Uncharacterized protein</fullName>
    </submittedName>
</protein>
<keyword evidence="2" id="KW-1185">Reference proteome</keyword>
<sequence>MKKTFSIILGVILLVILINLSSIIAHIKKYSFDHNKQVTTETKVLSYKEIREMYYQQMLLAQKIEGSIKYSLVGNEVRKGYDAVTYDVDFLHDNQQIKVKIELPITTYKDSNMTINFISGEGYILKIFEDGKWKNVNKKITQEIINNYDGK</sequence>
<evidence type="ECO:0000313" key="2">
    <source>
        <dbReference type="Proteomes" id="UP000595691"/>
    </source>
</evidence>
<dbReference type="EMBL" id="CP065425">
    <property type="protein sequence ID" value="QQZ08735.1"/>
    <property type="molecule type" value="Genomic_DNA"/>
</dbReference>
<name>A0ABX7E0I4_9BACI</name>
<proteinExistence type="predicted"/>
<gene>
    <name evidence="1" type="ORF">I5776_17125</name>
</gene>